<dbReference type="Pfam" id="PF01381">
    <property type="entry name" value="HTH_3"/>
    <property type="match status" value="1"/>
</dbReference>
<dbReference type="InterPro" id="IPR013430">
    <property type="entry name" value="Toxin_antidote_HigA"/>
</dbReference>
<proteinExistence type="predicted"/>
<dbReference type="GO" id="GO:0003677">
    <property type="term" value="F:DNA binding"/>
    <property type="evidence" value="ECO:0007669"/>
    <property type="project" value="UniProtKB-KW"/>
</dbReference>
<protein>
    <submittedName>
        <fullName evidence="3">Transcriptional regulator</fullName>
    </submittedName>
</protein>
<dbReference type="InterPro" id="IPR001387">
    <property type="entry name" value="Cro/C1-type_HTH"/>
</dbReference>
<reference evidence="3 4" key="1">
    <citation type="journal article" date="2017" name="Water Res.">
        <title>Comammox in drinking water systems.</title>
        <authorList>
            <person name="Wang Y."/>
            <person name="Ma L."/>
            <person name="Mao Y."/>
            <person name="Jiang X."/>
            <person name="Xia Y."/>
            <person name="Yu K."/>
            <person name="Li B."/>
            <person name="Zhang T."/>
        </authorList>
    </citation>
    <scope>NUCLEOTIDE SEQUENCE [LARGE SCALE GENOMIC DNA]</scope>
    <source>
        <strain evidence="3">SG_bin8</strain>
    </source>
</reference>
<feature type="domain" description="HTH cro/C1-type" evidence="2">
    <location>
        <begin position="23"/>
        <end position="70"/>
    </location>
</feature>
<evidence type="ECO:0000256" key="1">
    <source>
        <dbReference type="ARBA" id="ARBA00023125"/>
    </source>
</evidence>
<dbReference type="EMBL" id="LWDL01000016">
    <property type="protein sequence ID" value="OQW52069.1"/>
    <property type="molecule type" value="Genomic_DNA"/>
</dbReference>
<evidence type="ECO:0000313" key="4">
    <source>
        <dbReference type="Proteomes" id="UP000192872"/>
    </source>
</evidence>
<organism evidence="3 4">
    <name type="scientific">Candidatus Raskinella chloraquaticus</name>
    <dbReference type="NCBI Taxonomy" id="1951219"/>
    <lineage>
        <taxon>Bacteria</taxon>
        <taxon>Pseudomonadati</taxon>
        <taxon>Pseudomonadota</taxon>
        <taxon>Alphaproteobacteria</taxon>
        <taxon>Hyphomicrobiales</taxon>
        <taxon>Phreatobacteraceae</taxon>
        <taxon>Candidatus Raskinella</taxon>
    </lineage>
</organism>
<dbReference type="STRING" id="1827387.A4S15_09640"/>
<sequence>MATVTLAPMHPGEVLREEFMVPLNLTSYSLGKRLGIDRQRIERIIKEKASMTPDTAIRLAKAFSVTAEFWMNLQARYDLLTTSERLKPQIEHIKPYQLAG</sequence>
<name>A0A1W9HXB4_9HYPH</name>
<evidence type="ECO:0000313" key="3">
    <source>
        <dbReference type="EMBL" id="OQW52069.1"/>
    </source>
</evidence>
<dbReference type="PANTHER" id="PTHR36924:SF1">
    <property type="entry name" value="ANTITOXIN HIGA-1"/>
    <property type="match status" value="1"/>
</dbReference>
<dbReference type="PROSITE" id="PS50943">
    <property type="entry name" value="HTH_CROC1"/>
    <property type="match status" value="1"/>
</dbReference>
<dbReference type="RefSeq" id="WP_376799717.1">
    <property type="nucleotide sequence ID" value="NZ_DBNB01000033.1"/>
</dbReference>
<comment type="caution">
    <text evidence="3">The sequence shown here is derived from an EMBL/GenBank/DDBJ whole genome shotgun (WGS) entry which is preliminary data.</text>
</comment>
<dbReference type="InterPro" id="IPR010982">
    <property type="entry name" value="Lambda_DNA-bd_dom_sf"/>
</dbReference>
<dbReference type="SUPFAM" id="SSF47413">
    <property type="entry name" value="lambda repressor-like DNA-binding domains"/>
    <property type="match status" value="1"/>
</dbReference>
<dbReference type="CDD" id="cd00093">
    <property type="entry name" value="HTH_XRE"/>
    <property type="match status" value="1"/>
</dbReference>
<gene>
    <name evidence="3" type="ORF">A4S15_09640</name>
</gene>
<dbReference type="Gene3D" id="1.10.260.40">
    <property type="entry name" value="lambda repressor-like DNA-binding domains"/>
    <property type="match status" value="1"/>
</dbReference>
<dbReference type="SMART" id="SM00530">
    <property type="entry name" value="HTH_XRE"/>
    <property type="match status" value="1"/>
</dbReference>
<dbReference type="NCBIfam" id="TIGR02607">
    <property type="entry name" value="antidote_HigA"/>
    <property type="match status" value="1"/>
</dbReference>
<keyword evidence="1" id="KW-0238">DNA-binding</keyword>
<evidence type="ECO:0000259" key="2">
    <source>
        <dbReference type="PROSITE" id="PS50943"/>
    </source>
</evidence>
<dbReference type="Proteomes" id="UP000192872">
    <property type="component" value="Unassembled WGS sequence"/>
</dbReference>
<dbReference type="AlphaFoldDB" id="A0A1W9HXB4"/>
<dbReference type="PANTHER" id="PTHR36924">
    <property type="entry name" value="ANTITOXIN HIGA-1"/>
    <property type="match status" value="1"/>
</dbReference>
<accession>A0A1W9HXB4</accession>